<evidence type="ECO:0000256" key="2">
    <source>
        <dbReference type="SAM" id="MobiDB-lite"/>
    </source>
</evidence>
<accession>A0A255GEP2</accession>
<dbReference type="InterPro" id="IPR042188">
    <property type="entry name" value="MmgE/PrpD_sf_2"/>
</dbReference>
<evidence type="ECO:0000313" key="6">
    <source>
        <dbReference type="Proteomes" id="UP000215896"/>
    </source>
</evidence>
<gene>
    <name evidence="5" type="ORF">CGZ94_06880</name>
</gene>
<dbReference type="Proteomes" id="UP000215896">
    <property type="component" value="Unassembled WGS sequence"/>
</dbReference>
<dbReference type="GO" id="GO:0016829">
    <property type="term" value="F:lyase activity"/>
    <property type="evidence" value="ECO:0007669"/>
    <property type="project" value="InterPro"/>
</dbReference>
<dbReference type="InterPro" id="IPR005656">
    <property type="entry name" value="MmgE_PrpD"/>
</dbReference>
<dbReference type="EMBL" id="NMVO01000012">
    <property type="protein sequence ID" value="OYO14337.1"/>
    <property type="molecule type" value="Genomic_DNA"/>
</dbReference>
<evidence type="ECO:0000256" key="1">
    <source>
        <dbReference type="ARBA" id="ARBA00006174"/>
    </source>
</evidence>
<keyword evidence="6" id="KW-1185">Reference proteome</keyword>
<dbReference type="SUPFAM" id="SSF103378">
    <property type="entry name" value="2-methylcitrate dehydratase PrpD"/>
    <property type="match status" value="1"/>
</dbReference>
<dbReference type="Gene3D" id="1.10.4100.10">
    <property type="entry name" value="2-methylcitrate dehydratase PrpD"/>
    <property type="match status" value="1"/>
</dbReference>
<comment type="similarity">
    <text evidence="1">Belongs to the PrpD family.</text>
</comment>
<evidence type="ECO:0000313" key="5">
    <source>
        <dbReference type="EMBL" id="OYO14337.1"/>
    </source>
</evidence>
<sequence length="405" mass="42575">MMTARALADWATTFEPSTEDLALADRQLVDTVAVGLAAHSHPVLEKVGALDQAGRWAVACHVLDFDDLHMPSTTHISTVCIPVVLALGGGPRDFLAGAGVMARIGTALGWRHYSAGWHATTTAGALGAAAAAASCFGLDAEATMMALALAVPAAGGVQDAFGTDAKSIQIGLAADAGIRAARLARDGARANPAAVQRWLTLLGGDPADPVLSQRSPAVPDGLAIKIHPACYALQRPITAIAGLREGLDPESVTGIRLRTPAASVVPLQSHRPQTGLEGKFSLEYAAATALLDDFPGFWEFGDEAVNRPAAQRLLQLVETELTDGGEGLLTGRVQITVTDDRGERTAELDLPPGSPTRPPTSQELRRKVEECLRGLDIRPEQLTWQESAELFRGTLPHPRTEGETA</sequence>
<feature type="domain" description="MmgE/PrpD N-terminal" evidence="3">
    <location>
        <begin position="57"/>
        <end position="194"/>
    </location>
</feature>
<dbReference type="InterPro" id="IPR045336">
    <property type="entry name" value="MmgE_PrpD_N"/>
</dbReference>
<proteinExistence type="inferred from homology"/>
<dbReference type="PANTHER" id="PTHR16943">
    <property type="entry name" value="2-METHYLCITRATE DEHYDRATASE-RELATED"/>
    <property type="match status" value="1"/>
</dbReference>
<dbReference type="PANTHER" id="PTHR16943:SF8">
    <property type="entry name" value="2-METHYLCITRATE DEHYDRATASE"/>
    <property type="match status" value="1"/>
</dbReference>
<evidence type="ECO:0000259" key="3">
    <source>
        <dbReference type="Pfam" id="PF03972"/>
    </source>
</evidence>
<feature type="region of interest" description="Disordered" evidence="2">
    <location>
        <begin position="340"/>
        <end position="364"/>
    </location>
</feature>
<dbReference type="InterPro" id="IPR036148">
    <property type="entry name" value="MmgE/PrpD_sf"/>
</dbReference>
<protein>
    <submittedName>
        <fullName evidence="5">2-methylcitrate dehydratase</fullName>
    </submittedName>
</protein>
<dbReference type="Pfam" id="PF03972">
    <property type="entry name" value="MmgE_PrpD_N"/>
    <property type="match status" value="1"/>
</dbReference>
<dbReference type="AlphaFoldDB" id="A0A255GEP2"/>
<reference evidence="5 6" key="1">
    <citation type="submission" date="2017-07" db="EMBL/GenBank/DDBJ databases">
        <title>Draft whole genome sequences of clinical Proprionibacteriaceae strains.</title>
        <authorList>
            <person name="Bernier A.-M."/>
            <person name="Bernard K."/>
            <person name="Domingo M.-C."/>
        </authorList>
    </citation>
    <scope>NUCLEOTIDE SEQUENCE [LARGE SCALE GENOMIC DNA]</scope>
    <source>
        <strain evidence="5 6">NML 030167</strain>
    </source>
</reference>
<evidence type="ECO:0000259" key="4">
    <source>
        <dbReference type="Pfam" id="PF19305"/>
    </source>
</evidence>
<dbReference type="OrthoDB" id="9797528at2"/>
<feature type="domain" description="MmgE/PrpD C-terminal" evidence="4">
    <location>
        <begin position="227"/>
        <end position="374"/>
    </location>
</feature>
<name>A0A255GEP2_9ACTN</name>
<dbReference type="Pfam" id="PF19305">
    <property type="entry name" value="MmgE_PrpD_C"/>
    <property type="match status" value="1"/>
</dbReference>
<organism evidence="5 6">
    <name type="scientific">Enemella evansiae</name>
    <dbReference type="NCBI Taxonomy" id="2016499"/>
    <lineage>
        <taxon>Bacteria</taxon>
        <taxon>Bacillati</taxon>
        <taxon>Actinomycetota</taxon>
        <taxon>Actinomycetes</taxon>
        <taxon>Propionibacteriales</taxon>
        <taxon>Propionibacteriaceae</taxon>
        <taxon>Enemella</taxon>
    </lineage>
</organism>
<dbReference type="InterPro" id="IPR042183">
    <property type="entry name" value="MmgE/PrpD_sf_1"/>
</dbReference>
<dbReference type="InterPro" id="IPR045337">
    <property type="entry name" value="MmgE_PrpD_C"/>
</dbReference>
<dbReference type="Gene3D" id="3.30.1330.120">
    <property type="entry name" value="2-methylcitrate dehydratase PrpD"/>
    <property type="match status" value="1"/>
</dbReference>
<comment type="caution">
    <text evidence="5">The sequence shown here is derived from an EMBL/GenBank/DDBJ whole genome shotgun (WGS) entry which is preliminary data.</text>
</comment>